<keyword evidence="3" id="KW-1133">Transmembrane helix</keyword>
<feature type="region of interest" description="Disordered" evidence="2">
    <location>
        <begin position="201"/>
        <end position="257"/>
    </location>
</feature>
<evidence type="ECO:0000256" key="2">
    <source>
        <dbReference type="SAM" id="MobiDB-lite"/>
    </source>
</evidence>
<evidence type="ECO:0000256" key="3">
    <source>
        <dbReference type="SAM" id="Phobius"/>
    </source>
</evidence>
<gene>
    <name evidence="4" type="ORF">YYC_02202</name>
</gene>
<dbReference type="Gene3D" id="1.20.120.20">
    <property type="entry name" value="Apolipoprotein"/>
    <property type="match status" value="2"/>
</dbReference>
<protein>
    <submittedName>
        <fullName evidence="4">Uncharacterized protein</fullName>
    </submittedName>
</protein>
<keyword evidence="3" id="KW-0472">Membrane</keyword>
<feature type="transmembrane region" description="Helical" evidence="3">
    <location>
        <begin position="725"/>
        <end position="743"/>
    </location>
</feature>
<keyword evidence="1" id="KW-0175">Coiled coil</keyword>
<dbReference type="AlphaFoldDB" id="V7PLV2"/>
<keyword evidence="3" id="KW-0812">Transmembrane</keyword>
<evidence type="ECO:0000313" key="5">
    <source>
        <dbReference type="Proteomes" id="UP000018538"/>
    </source>
</evidence>
<dbReference type="SUPFAM" id="SSF58113">
    <property type="entry name" value="Apolipoprotein A-I"/>
    <property type="match status" value="1"/>
</dbReference>
<dbReference type="OrthoDB" id="9048614at2759"/>
<feature type="transmembrane region" description="Helical" evidence="3">
    <location>
        <begin position="749"/>
        <end position="769"/>
    </location>
</feature>
<sequence length="794" mass="89804">MANIWHPTPKHAMNRNYGKNESNKNLKKKKKYIPLSVAYLIKLCKCDTIKILSIINMLYLYFFLIWTTNSFNYRENYYDKPKNVYSTVYNRLLADAKLLMLGNNPVTNSVIDNKNSNDDNLLLEPFLKEPRSLSLRARLKRDSNKSIDVIPMKYHHKSSNESIKTASNRSLTKSPTQLIKATTKGFIKVFQKLHLTKSQNELNKTTSNTPTDSDITKSSTELPKTPTDSDITKSSTELPKTPTDSDITKSSNKLTKPSAYRNLTKSPTEFIKMIQKRHRDRHAKLNKNESTETISNISKEILQTNAPNSCIYIHKMDSSESKLHLSGNASENLKSDAYNKTNLDNIMKMEIPIMIPPNPSSIKGETSMTKNTQHDNNKCENLSLLKVVQEVTNYTKSLTDSIFINLNQVEFKENPALDVIEKNVSSGVKIVNNSMKKGMNVLKENTTETLKTIDTDIKPCIKNITDSILNKVEAVKTGEIDISDITESVIETLNNNLEILNDNIENSVKPKTEQLKNEVVNKTEKIKNEVVNKTEQLKNEVSNKTEKIKNEVSNKTEKIKNEVSNKTEKIKNEVKTEKIKNEVSNKTEKIKNEVSNKTEKIKNEVANKTEQLKTQVDDIKDNIKDSVNTLGTEIIPQIGNTIKDTVGDTIGGIASGIEKTSDVVKEKVIETIFNSDIVPAPIREIVNMSGENITSIMKKDKKDGKSDKSAKAFFKKQFKRVKVKLALGGAIITTLGGIVNILIGIPSVAFLLLVLSLAILYYFIYETYLKNTSCFRWFRSKKKKKEIELVDITE</sequence>
<proteinExistence type="predicted"/>
<feature type="transmembrane region" description="Helical" evidence="3">
    <location>
        <begin position="49"/>
        <end position="67"/>
    </location>
</feature>
<organism evidence="4 5">
    <name type="scientific">Plasmodium yoelii 17X</name>
    <dbReference type="NCBI Taxonomy" id="1323249"/>
    <lineage>
        <taxon>Eukaryota</taxon>
        <taxon>Sar</taxon>
        <taxon>Alveolata</taxon>
        <taxon>Apicomplexa</taxon>
        <taxon>Aconoidasida</taxon>
        <taxon>Haemosporida</taxon>
        <taxon>Plasmodiidae</taxon>
        <taxon>Plasmodium</taxon>
        <taxon>Plasmodium (Vinckeia)</taxon>
    </lineage>
</organism>
<dbReference type="Proteomes" id="UP000018538">
    <property type="component" value="Unassembled WGS sequence"/>
</dbReference>
<name>V7PLV2_PLAYE</name>
<evidence type="ECO:0000313" key="4">
    <source>
        <dbReference type="EMBL" id="ETB60561.1"/>
    </source>
</evidence>
<accession>V7PLV2</accession>
<evidence type="ECO:0000256" key="1">
    <source>
        <dbReference type="SAM" id="Coils"/>
    </source>
</evidence>
<feature type="coiled-coil region" evidence="1">
    <location>
        <begin position="483"/>
        <end position="622"/>
    </location>
</feature>
<keyword evidence="5" id="KW-1185">Reference proteome</keyword>
<reference evidence="4 5" key="1">
    <citation type="submission" date="2013-11" db="EMBL/GenBank/DDBJ databases">
        <title>The Genome Sequence of Plasmodium yoelii 17X.</title>
        <authorList>
            <consortium name="The Broad Institute Genomics Platform"/>
            <consortium name="The Broad Institute Genome Sequencing Center for Infectious Disease"/>
            <person name="Neafsey D."/>
            <person name="Adams J."/>
            <person name="Walker B."/>
            <person name="Young S.K."/>
            <person name="Zeng Q."/>
            <person name="Gargeya S."/>
            <person name="Fitzgerald M."/>
            <person name="Haas B."/>
            <person name="Abouelleil A."/>
            <person name="Alvarado L."/>
            <person name="Chapman S.B."/>
            <person name="Gainer-Dewar J."/>
            <person name="Goldberg J."/>
            <person name="Griggs A."/>
            <person name="Gujja S."/>
            <person name="Hansen M."/>
            <person name="Howarth C."/>
            <person name="Imamovic A."/>
            <person name="Ireland A."/>
            <person name="Larimer J."/>
            <person name="McCowan C."/>
            <person name="Murphy C."/>
            <person name="Pearson M."/>
            <person name="Poon T.W."/>
            <person name="Priest M."/>
            <person name="Roberts A."/>
            <person name="Saif S."/>
            <person name="Shea T."/>
            <person name="Sykes S."/>
            <person name="Wortman J."/>
            <person name="Nusbaum C."/>
            <person name="Birren B."/>
        </authorList>
    </citation>
    <scope>NUCLEOTIDE SEQUENCE [LARGE SCALE GENOMIC DNA]</scope>
    <source>
        <strain evidence="4 5">17X</strain>
    </source>
</reference>
<dbReference type="EMBL" id="KI635759">
    <property type="protein sequence ID" value="ETB60561.1"/>
    <property type="molecule type" value="Genomic_DNA"/>
</dbReference>